<evidence type="ECO:0000313" key="2">
    <source>
        <dbReference type="Proteomes" id="UP000234323"/>
    </source>
</evidence>
<gene>
    <name evidence="1" type="ORF">RhiirA4_469765</name>
</gene>
<dbReference type="EMBL" id="LLXI01001168">
    <property type="protein sequence ID" value="PKY52254.1"/>
    <property type="molecule type" value="Genomic_DNA"/>
</dbReference>
<name>A0A2I1H0A9_9GLOM</name>
<proteinExistence type="predicted"/>
<dbReference type="Proteomes" id="UP000234323">
    <property type="component" value="Unassembled WGS sequence"/>
</dbReference>
<keyword evidence="2" id="KW-1185">Reference proteome</keyword>
<protein>
    <submittedName>
        <fullName evidence="1">Uncharacterized protein</fullName>
    </submittedName>
</protein>
<accession>A0A2I1H0A9</accession>
<sequence>MTLIFCFNKEEIIQLKNQLGVEQINNINFDEEYKPLFKYLKYLENYNYFTVNSIIYRWLMSYCSSLLFSQNKICDDIIPIFQQSILRQSENIKQLDILLQLFYNESFKNFNIQNFTSNLTRLNSLSLIFLLKGGDYITNNNEIEQEFLTNISNISLNLSKLIIKLPRTQRLLYQNSTSNNNLINNNNMEKFCIVIQKQNKLKIFKISNCFSLLKNILLSLEFQHHSLVHIEFIKCDFNNINLKSLNNLYNLEYLLFEICKGLLLNQCEILKFTSFKLKSLSFKRNLWNVDVTSLMIKYLGSSLLRLLIENPTIPLIENISLYCPNLVFLKIRINFHIDLSVLSFFNNLRIRILNINIFYYYSNNINEFFINLANNIPINIINISIHLLNSNSFLRFKEFLENCHNNFEIINLNHMIELQFLKIILNYIERSNNNNLKILGMTKLDKELNNEELNLLNQIKSKGIKIVDYYSLLLT</sequence>
<dbReference type="VEuPathDB" id="FungiDB:FUN_019855"/>
<evidence type="ECO:0000313" key="1">
    <source>
        <dbReference type="EMBL" id="PKY52254.1"/>
    </source>
</evidence>
<organism evidence="1 2">
    <name type="scientific">Rhizophagus irregularis</name>
    <dbReference type="NCBI Taxonomy" id="588596"/>
    <lineage>
        <taxon>Eukaryota</taxon>
        <taxon>Fungi</taxon>
        <taxon>Fungi incertae sedis</taxon>
        <taxon>Mucoromycota</taxon>
        <taxon>Glomeromycotina</taxon>
        <taxon>Glomeromycetes</taxon>
        <taxon>Glomerales</taxon>
        <taxon>Glomeraceae</taxon>
        <taxon>Rhizophagus</taxon>
    </lineage>
</organism>
<comment type="caution">
    <text evidence="1">The sequence shown here is derived from an EMBL/GenBank/DDBJ whole genome shotgun (WGS) entry which is preliminary data.</text>
</comment>
<dbReference type="VEuPathDB" id="FungiDB:RhiirA1_447695"/>
<dbReference type="AlphaFoldDB" id="A0A2I1H0A9"/>
<reference evidence="1 2" key="1">
    <citation type="submission" date="2015-10" db="EMBL/GenBank/DDBJ databases">
        <title>Genome analyses suggest a sexual origin of heterokaryosis in a supposedly ancient asexual fungus.</title>
        <authorList>
            <person name="Ropars J."/>
            <person name="Sedzielewska K."/>
            <person name="Noel J."/>
            <person name="Charron P."/>
            <person name="Farinelli L."/>
            <person name="Marton T."/>
            <person name="Kruger M."/>
            <person name="Pelin A."/>
            <person name="Brachmann A."/>
            <person name="Corradi N."/>
        </authorList>
    </citation>
    <scope>NUCLEOTIDE SEQUENCE [LARGE SCALE GENOMIC DNA]</scope>
    <source>
        <strain evidence="1 2">A4</strain>
    </source>
</reference>